<dbReference type="Proteomes" id="UP001501803">
    <property type="component" value="Unassembled WGS sequence"/>
</dbReference>
<dbReference type="InterPro" id="IPR047682">
    <property type="entry name" value="SepH-like"/>
</dbReference>
<evidence type="ECO:0000256" key="1">
    <source>
        <dbReference type="SAM" id="MobiDB-lite"/>
    </source>
</evidence>
<dbReference type="InterPro" id="IPR021421">
    <property type="entry name" value="DUF3071"/>
</dbReference>
<keyword evidence="4" id="KW-1185">Reference proteome</keyword>
<feature type="region of interest" description="Disordered" evidence="1">
    <location>
        <begin position="354"/>
        <end position="437"/>
    </location>
</feature>
<accession>A0ABP7K6Q2</accession>
<sequence length="437" mass="46022">MQELKVIGVENGALLAASEEGDRFRIAIDEVLQSRLRQTQSEPSNGAKLSPREIQSHIRSGMSAEDVADVTGASLDYVRRFEGPVLAEREYIVSSALSVPVHTAIDPDPTAEEANFGNVIRERLASLGATNERWASWKEPAGGWIIKLSFTADDIDHDARWGFEPKKNSLTPIGSEAIALSQQGELKGALIPRLRAVGSETSPADVSRFDSGAFTFKELQNDEVINDTAPILDPVPYARPGNTTDAVANAAIKRAVEPAATLSETADLLEALRRRRGEREAAAAPPYNETMELPTLPPSFATAPTPLAVPPTAVPSIAPAAIAPAASSEVDTAADAEGSAPVSAPAMRLVGEEPAPAEPTEPASTDSSSDTDSAGDRTATPTLSEPPTPVAAAPNIWATQAAKAQARNTGNLGKRGRASMPSWDEIVFGARSDDDLA</sequence>
<organism evidence="3 4">
    <name type="scientific">Leifsonia kafniensis</name>
    <dbReference type="NCBI Taxonomy" id="475957"/>
    <lineage>
        <taxon>Bacteria</taxon>
        <taxon>Bacillati</taxon>
        <taxon>Actinomycetota</taxon>
        <taxon>Actinomycetes</taxon>
        <taxon>Micrococcales</taxon>
        <taxon>Microbacteriaceae</taxon>
        <taxon>Leifsonia</taxon>
    </lineage>
</organism>
<proteinExistence type="predicted"/>
<feature type="domain" description="DUF3071" evidence="2">
    <location>
        <begin position="1"/>
        <end position="163"/>
    </location>
</feature>
<dbReference type="NCBIfam" id="NF040712">
    <property type="entry name" value="SepH"/>
    <property type="match status" value="1"/>
</dbReference>
<gene>
    <name evidence="3" type="primary">sepH</name>
    <name evidence="3" type="ORF">GCM10022381_07130</name>
</gene>
<reference evidence="4" key="1">
    <citation type="journal article" date="2019" name="Int. J. Syst. Evol. Microbiol.">
        <title>The Global Catalogue of Microorganisms (GCM) 10K type strain sequencing project: providing services to taxonomists for standard genome sequencing and annotation.</title>
        <authorList>
            <consortium name="The Broad Institute Genomics Platform"/>
            <consortium name="The Broad Institute Genome Sequencing Center for Infectious Disease"/>
            <person name="Wu L."/>
            <person name="Ma J."/>
        </authorList>
    </citation>
    <scope>NUCLEOTIDE SEQUENCE [LARGE SCALE GENOMIC DNA]</scope>
    <source>
        <strain evidence="4">JCM 17021</strain>
    </source>
</reference>
<dbReference type="Pfam" id="PF11268">
    <property type="entry name" value="DUF3071"/>
    <property type="match status" value="1"/>
</dbReference>
<evidence type="ECO:0000313" key="3">
    <source>
        <dbReference type="EMBL" id="GAA3866022.1"/>
    </source>
</evidence>
<feature type="compositionally biased region" description="Low complexity" evidence="1">
    <location>
        <begin position="354"/>
        <end position="380"/>
    </location>
</feature>
<dbReference type="RefSeq" id="WP_345062344.1">
    <property type="nucleotide sequence ID" value="NZ_BAABCN010000002.1"/>
</dbReference>
<protein>
    <submittedName>
        <fullName evidence="3">Septation protein SepH</fullName>
    </submittedName>
</protein>
<dbReference type="EMBL" id="BAABCN010000002">
    <property type="protein sequence ID" value="GAA3866022.1"/>
    <property type="molecule type" value="Genomic_DNA"/>
</dbReference>
<evidence type="ECO:0000259" key="2">
    <source>
        <dbReference type="Pfam" id="PF11268"/>
    </source>
</evidence>
<name>A0ABP7K6Q2_9MICO</name>
<comment type="caution">
    <text evidence="3">The sequence shown here is derived from an EMBL/GenBank/DDBJ whole genome shotgun (WGS) entry which is preliminary data.</text>
</comment>
<feature type="region of interest" description="Disordered" evidence="1">
    <location>
        <begin position="277"/>
        <end position="304"/>
    </location>
</feature>
<evidence type="ECO:0000313" key="4">
    <source>
        <dbReference type="Proteomes" id="UP001501803"/>
    </source>
</evidence>